<reference evidence="1" key="1">
    <citation type="submission" date="2020-04" db="EMBL/GenBank/DDBJ databases">
        <authorList>
            <person name="Chiriac C."/>
            <person name="Salcher M."/>
            <person name="Ghai R."/>
            <person name="Kavagutti S V."/>
        </authorList>
    </citation>
    <scope>NUCLEOTIDE SEQUENCE</scope>
</reference>
<protein>
    <recommendedName>
        <fullName evidence="2">Portal protein</fullName>
    </recommendedName>
</protein>
<evidence type="ECO:0008006" key="2">
    <source>
        <dbReference type="Google" id="ProtNLM"/>
    </source>
</evidence>
<organism evidence="1">
    <name type="scientific">uncultured Caudovirales phage</name>
    <dbReference type="NCBI Taxonomy" id="2100421"/>
    <lineage>
        <taxon>Viruses</taxon>
        <taxon>Duplodnaviria</taxon>
        <taxon>Heunggongvirae</taxon>
        <taxon>Uroviricota</taxon>
        <taxon>Caudoviricetes</taxon>
        <taxon>Peduoviridae</taxon>
        <taxon>Maltschvirus</taxon>
        <taxon>Maltschvirus maltsch</taxon>
    </lineage>
</organism>
<sequence length="581" mass="66584">MAGTTIELEHLLNPDTLAVEIANRWVEWNNLRQTWIEEKKELRNYVYATDTKTTKNAALPWSNSTTTPKLTQIMDLLHANYFATLFPQQKWMRWEASTAADGTREKREVIQSYMDNKIRQSDFINTASNLLYDWIQYGNCFATVEWSQEYNTKESGEVTTNYIGPRLIRISPYDIVFNPTASDFYKTPKIIKSILTLGEVKRMIDKDPSKAHWQAIIDKMMYARASIRQSDSAYNKADGFIADGFTSIQQYYESDYVEVLTFYGDIFDYNENKLHSDRIITVVDRAYVLENEENPSWLGHAPIFMSGWRPRPDNLYAMGPLDNLVGMQYRIDHLENLKADVFDQIAYPVMKIRGDVEDFDFQPGARIYLGEEGDVGYLQPDGTALQADLQIQLLENKMEEMAGAPRQAMGIRTPGEKTAFEVQSLQNSASRIFEHKTAHFERTFLEPIMNAMLEVARRNMNMSDTIRVLDDATGAILFRSITKDDITAKGKIVPVGARHFAERARRVQNLTQLYQLKLADPTIAPHLSGKEMAKIMAEELGEPRLYGENISVIEQLETQQTVQEAEMVNQEQLMAAQQMGV</sequence>
<evidence type="ECO:0000313" key="1">
    <source>
        <dbReference type="EMBL" id="CAB4138882.1"/>
    </source>
</evidence>
<dbReference type="EMBL" id="LR796358">
    <property type="protein sequence ID" value="CAB4138882.1"/>
    <property type="molecule type" value="Genomic_DNA"/>
</dbReference>
<accession>A0A6J5LYE5</accession>
<name>A0A6J5LYE5_9CAUD</name>
<proteinExistence type="predicted"/>
<gene>
    <name evidence="1" type="ORF">UFOVP343_20</name>
</gene>